<keyword evidence="2" id="KW-1185">Reference proteome</keyword>
<organism evidence="1">
    <name type="scientific">Oryza brachyantha</name>
    <name type="common">malo sina</name>
    <dbReference type="NCBI Taxonomy" id="4533"/>
    <lineage>
        <taxon>Eukaryota</taxon>
        <taxon>Viridiplantae</taxon>
        <taxon>Streptophyta</taxon>
        <taxon>Embryophyta</taxon>
        <taxon>Tracheophyta</taxon>
        <taxon>Spermatophyta</taxon>
        <taxon>Magnoliopsida</taxon>
        <taxon>Liliopsida</taxon>
        <taxon>Poales</taxon>
        <taxon>Poaceae</taxon>
        <taxon>BOP clade</taxon>
        <taxon>Oryzoideae</taxon>
        <taxon>Oryzeae</taxon>
        <taxon>Oryzinae</taxon>
        <taxon>Oryza</taxon>
    </lineage>
</organism>
<dbReference type="HOGENOM" id="CLU_1436464_0_0_1"/>
<sequence length="189" mass="20527">MAEHAWRTLFQDLLRQVHGQCDGLVGVLALSQETLSRMQIGTAGDLLQVHVLQYNVEMASTSFSESISLMGLAETLALRGCADDPSAPLPSCHAIARDHHHAIRLAMASLQDAKVHAEAALRHTVKASSRMWAIPFIVYQFLHFPAANDFVEFQIHAAIKDFQKALECAQWAVPLLAAAVTATTSGANS</sequence>
<dbReference type="Proteomes" id="UP000006038">
    <property type="component" value="Chromosome 1"/>
</dbReference>
<evidence type="ECO:0000313" key="2">
    <source>
        <dbReference type="Proteomes" id="UP000006038"/>
    </source>
</evidence>
<dbReference type="PANTHER" id="PTHR35356:SF4">
    <property type="entry name" value="BTR1"/>
    <property type="match status" value="1"/>
</dbReference>
<evidence type="ECO:0000313" key="1">
    <source>
        <dbReference type="EnsemblPlants" id="OB01G13620.1"/>
    </source>
</evidence>
<dbReference type="Pfam" id="PF06533">
    <property type="entry name" value="DUF1110"/>
    <property type="match status" value="1"/>
</dbReference>
<dbReference type="EnsemblPlants" id="OB01G13620.1">
    <property type="protein sequence ID" value="OB01G13620.1"/>
    <property type="gene ID" value="OB01G13620"/>
</dbReference>
<dbReference type="PANTHER" id="PTHR35356">
    <property type="entry name" value="OS01G0156300 PROTEIN-RELATED"/>
    <property type="match status" value="1"/>
</dbReference>
<dbReference type="Gramene" id="OB01G13620.1">
    <property type="protein sequence ID" value="OB01G13620.1"/>
    <property type="gene ID" value="OB01G13620"/>
</dbReference>
<dbReference type="InterPro" id="IPR010535">
    <property type="entry name" value="DUF1110"/>
</dbReference>
<proteinExistence type="predicted"/>
<protein>
    <submittedName>
        <fullName evidence="1">Uncharacterized protein</fullName>
    </submittedName>
</protein>
<reference evidence="1" key="1">
    <citation type="journal article" date="2013" name="Nat. Commun.">
        <title>Whole-genome sequencing of Oryza brachyantha reveals mechanisms underlying Oryza genome evolution.</title>
        <authorList>
            <person name="Chen J."/>
            <person name="Huang Q."/>
            <person name="Gao D."/>
            <person name="Wang J."/>
            <person name="Lang Y."/>
            <person name="Liu T."/>
            <person name="Li B."/>
            <person name="Bai Z."/>
            <person name="Luis Goicoechea J."/>
            <person name="Liang C."/>
            <person name="Chen C."/>
            <person name="Zhang W."/>
            <person name="Sun S."/>
            <person name="Liao Y."/>
            <person name="Zhang X."/>
            <person name="Yang L."/>
            <person name="Song C."/>
            <person name="Wang M."/>
            <person name="Shi J."/>
            <person name="Liu G."/>
            <person name="Liu J."/>
            <person name="Zhou H."/>
            <person name="Zhou W."/>
            <person name="Yu Q."/>
            <person name="An N."/>
            <person name="Chen Y."/>
            <person name="Cai Q."/>
            <person name="Wang B."/>
            <person name="Liu B."/>
            <person name="Min J."/>
            <person name="Huang Y."/>
            <person name="Wu H."/>
            <person name="Li Z."/>
            <person name="Zhang Y."/>
            <person name="Yin Y."/>
            <person name="Song W."/>
            <person name="Jiang J."/>
            <person name="Jackson S.A."/>
            <person name="Wing R.A."/>
            <person name="Wang J."/>
            <person name="Chen M."/>
        </authorList>
    </citation>
    <scope>NUCLEOTIDE SEQUENCE [LARGE SCALE GENOMIC DNA]</scope>
    <source>
        <strain evidence="1">cv. IRGC 101232</strain>
    </source>
</reference>
<name>J3KWK6_ORYBR</name>
<dbReference type="AlphaFoldDB" id="J3KWK6"/>
<accession>J3KWK6</accession>
<reference evidence="1" key="2">
    <citation type="submission" date="2013-04" db="UniProtKB">
        <authorList>
            <consortium name="EnsemblPlants"/>
        </authorList>
    </citation>
    <scope>IDENTIFICATION</scope>
</reference>